<name>A0ABS2K7V4_9GAMM</name>
<gene>
    <name evidence="3" type="ORF">ISP19_17855</name>
</gene>
<evidence type="ECO:0000313" key="4">
    <source>
        <dbReference type="Proteomes" id="UP001430149"/>
    </source>
</evidence>
<feature type="chain" id="PRO_5045874345" evidence="2">
    <location>
        <begin position="21"/>
        <end position="165"/>
    </location>
</feature>
<evidence type="ECO:0000256" key="2">
    <source>
        <dbReference type="SAM" id="SignalP"/>
    </source>
</evidence>
<proteinExistence type="predicted"/>
<reference evidence="3" key="1">
    <citation type="submission" date="2020-10" db="EMBL/GenBank/DDBJ databases">
        <title>Phylogeny of dyella-like bacteria.</title>
        <authorList>
            <person name="Fu J."/>
        </authorList>
    </citation>
    <scope>NUCLEOTIDE SEQUENCE</scope>
    <source>
        <strain evidence="3">DHOC52</strain>
    </source>
</reference>
<feature type="region of interest" description="Disordered" evidence="1">
    <location>
        <begin position="47"/>
        <end position="96"/>
    </location>
</feature>
<dbReference type="EMBL" id="JADIKE010000038">
    <property type="protein sequence ID" value="MBM7127241.1"/>
    <property type="molecule type" value="Genomic_DNA"/>
</dbReference>
<evidence type="ECO:0000256" key="1">
    <source>
        <dbReference type="SAM" id="MobiDB-lite"/>
    </source>
</evidence>
<feature type="signal peptide" evidence="2">
    <location>
        <begin position="1"/>
        <end position="20"/>
    </location>
</feature>
<organism evidence="3 4">
    <name type="scientific">Dyella flava</name>
    <dbReference type="NCBI Taxonomy" id="1920170"/>
    <lineage>
        <taxon>Bacteria</taxon>
        <taxon>Pseudomonadati</taxon>
        <taxon>Pseudomonadota</taxon>
        <taxon>Gammaproteobacteria</taxon>
        <taxon>Lysobacterales</taxon>
        <taxon>Rhodanobacteraceae</taxon>
        <taxon>Dyella</taxon>
    </lineage>
</organism>
<feature type="compositionally biased region" description="Polar residues" evidence="1">
    <location>
        <begin position="55"/>
        <end position="67"/>
    </location>
</feature>
<evidence type="ECO:0000313" key="3">
    <source>
        <dbReference type="EMBL" id="MBM7127241.1"/>
    </source>
</evidence>
<feature type="compositionally biased region" description="Low complexity" evidence="1">
    <location>
        <begin position="87"/>
        <end position="96"/>
    </location>
</feature>
<keyword evidence="2" id="KW-0732">Signal</keyword>
<dbReference type="Proteomes" id="UP001430149">
    <property type="component" value="Unassembled WGS sequence"/>
</dbReference>
<sequence>MNRRAITALATSLLVTAAWAQSASQPLNLKLPANMSSYPAASASAAQPAHATSAQPNPSAVTINGQRPSAAAPGVYYGDTSGARGNDASASAPACDDSTFTKPQVHGDVGVGVVSASHYGSGSFQSGNVSVTQNTGSCDHPTGTMGISIGVSHFGSFGGGGFGGH</sequence>
<comment type="caution">
    <text evidence="3">The sequence shown here is derived from an EMBL/GenBank/DDBJ whole genome shotgun (WGS) entry which is preliminary data.</text>
</comment>
<keyword evidence="4" id="KW-1185">Reference proteome</keyword>
<accession>A0ABS2K7V4</accession>
<protein>
    <submittedName>
        <fullName evidence="3">Uncharacterized protein</fullName>
    </submittedName>
</protein>
<dbReference type="RefSeq" id="WP_204683751.1">
    <property type="nucleotide sequence ID" value="NZ_BSNR01000019.1"/>
</dbReference>